<keyword evidence="3" id="KW-1185">Reference proteome</keyword>
<dbReference type="RefSeq" id="WP_125440206.1">
    <property type="nucleotide sequence ID" value="NZ_RWIU01000008.1"/>
</dbReference>
<comment type="caution">
    <text evidence="2">The sequence shown here is derived from an EMBL/GenBank/DDBJ whole genome shotgun (WGS) entry which is preliminary data.</text>
</comment>
<protein>
    <recommendedName>
        <fullName evidence="4">DUF3103 family protein</fullName>
    </recommendedName>
</protein>
<feature type="region of interest" description="Disordered" evidence="1">
    <location>
        <begin position="1"/>
        <end position="31"/>
    </location>
</feature>
<sequence>MAACERPEVNPAKGSATTSASANAEGEVAPTEDRNQLAQLLAVELGTNEKLRDFLREHALSQFDGDYDVLYQRVAGERIGDETLEDIFTRQYVSQAEKRGQDVSSDQARTWVQRTIAGIPLCQFSVPVNCEKWDASYAPLVIALPTDFDDMKVESILAFNQDGKEEVLNGTAEPELPVVVIGTNERVNEKGEVEAGYATAERYNGAMERLERYKIRDIGAIENWLLGGPELQMQHWVAPMPNYGGLPPYQPATAPYQMGTWSQNPSRNSVKNGQWINAQSLLYYWNVNYYGQTFRDIWVERDSGPNIRLNLTVTLPKGVVITFNPTIGSNDERMGEQFVNYSDPHWPQNQQNPYGPGEVYYFRGSY</sequence>
<evidence type="ECO:0000313" key="2">
    <source>
        <dbReference type="EMBL" id="RSK40134.1"/>
    </source>
</evidence>
<name>A0A3R9N6I7_9BACT</name>
<dbReference type="OrthoDB" id="866679at2"/>
<evidence type="ECO:0008006" key="4">
    <source>
        <dbReference type="Google" id="ProtNLM"/>
    </source>
</evidence>
<evidence type="ECO:0000256" key="1">
    <source>
        <dbReference type="SAM" id="MobiDB-lite"/>
    </source>
</evidence>
<dbReference type="EMBL" id="RWIU01000008">
    <property type="protein sequence ID" value="RSK40134.1"/>
    <property type="molecule type" value="Genomic_DNA"/>
</dbReference>
<reference evidence="2 3" key="1">
    <citation type="submission" date="2018-12" db="EMBL/GenBank/DDBJ databases">
        <authorList>
            <person name="Feng G."/>
            <person name="Zhu H."/>
        </authorList>
    </citation>
    <scope>NUCLEOTIDE SEQUENCE [LARGE SCALE GENOMIC DNA]</scope>
    <source>
        <strain evidence="2 3">LMG 26000</strain>
    </source>
</reference>
<organism evidence="2 3">
    <name type="scientific">Hymenobacter perfusus</name>
    <dbReference type="NCBI Taxonomy" id="1236770"/>
    <lineage>
        <taxon>Bacteria</taxon>
        <taxon>Pseudomonadati</taxon>
        <taxon>Bacteroidota</taxon>
        <taxon>Cytophagia</taxon>
        <taxon>Cytophagales</taxon>
        <taxon>Hymenobacteraceae</taxon>
        <taxon>Hymenobacter</taxon>
    </lineage>
</organism>
<evidence type="ECO:0000313" key="3">
    <source>
        <dbReference type="Proteomes" id="UP000270291"/>
    </source>
</evidence>
<accession>A0A3R9N6I7</accession>
<gene>
    <name evidence="2" type="ORF">EI293_19380</name>
</gene>
<dbReference type="Proteomes" id="UP000270291">
    <property type="component" value="Unassembled WGS sequence"/>
</dbReference>
<proteinExistence type="predicted"/>
<dbReference type="AlphaFoldDB" id="A0A3R9N6I7"/>